<name>A0A7D9DC66_PARCT</name>
<comment type="caution">
    <text evidence="1">The sequence shown here is derived from an EMBL/GenBank/DDBJ whole genome shotgun (WGS) entry which is preliminary data.</text>
</comment>
<dbReference type="Pfam" id="PF17919">
    <property type="entry name" value="RT_RNaseH_2"/>
    <property type="match status" value="1"/>
</dbReference>
<protein>
    <submittedName>
        <fullName evidence="1">Uncharacterized protein</fullName>
    </submittedName>
</protein>
<dbReference type="PANTHER" id="PTHR37984">
    <property type="entry name" value="PROTEIN CBG26694"/>
    <property type="match status" value="1"/>
</dbReference>
<proteinExistence type="predicted"/>
<dbReference type="OrthoDB" id="7995463at2759"/>
<organism evidence="1 2">
    <name type="scientific">Paramuricea clavata</name>
    <name type="common">Red gorgonian</name>
    <name type="synonym">Violescent sea-whip</name>
    <dbReference type="NCBI Taxonomy" id="317549"/>
    <lineage>
        <taxon>Eukaryota</taxon>
        <taxon>Metazoa</taxon>
        <taxon>Cnidaria</taxon>
        <taxon>Anthozoa</taxon>
        <taxon>Octocorallia</taxon>
        <taxon>Malacalcyonacea</taxon>
        <taxon>Plexauridae</taxon>
        <taxon>Paramuricea</taxon>
    </lineage>
</organism>
<dbReference type="InterPro" id="IPR050951">
    <property type="entry name" value="Retrovirus_Pol_polyprotein"/>
</dbReference>
<gene>
    <name evidence="1" type="ORF">PACLA_8A048869</name>
</gene>
<dbReference type="EMBL" id="CACRXK020000362">
    <property type="protein sequence ID" value="CAB3981194.1"/>
    <property type="molecule type" value="Genomic_DNA"/>
</dbReference>
<dbReference type="Proteomes" id="UP001152795">
    <property type="component" value="Unassembled WGS sequence"/>
</dbReference>
<dbReference type="Gene3D" id="3.30.70.270">
    <property type="match status" value="1"/>
</dbReference>
<dbReference type="SUPFAM" id="SSF56672">
    <property type="entry name" value="DNA/RNA polymerases"/>
    <property type="match status" value="1"/>
</dbReference>
<evidence type="ECO:0000313" key="2">
    <source>
        <dbReference type="Proteomes" id="UP001152795"/>
    </source>
</evidence>
<sequence length="127" mass="14450">MAEVSAPLRKLLEKNTAWQWENQQEDSFQQLKRMTTSAPVLSYYDPKKPVTLSVDASSKGLGAVLYEEEKPVAYASRALIPTQKKYAQIEKETLVIVFGTTKFHQSVPVWKRSTCHMRPQTTGIYAQ</sequence>
<dbReference type="InterPro" id="IPR041577">
    <property type="entry name" value="RT_RNaseH_2"/>
</dbReference>
<dbReference type="PANTHER" id="PTHR37984:SF8">
    <property type="entry name" value="CCHC-TYPE DOMAIN-CONTAINING PROTEIN"/>
    <property type="match status" value="1"/>
</dbReference>
<accession>A0A7D9DC66</accession>
<dbReference type="InterPro" id="IPR043502">
    <property type="entry name" value="DNA/RNA_pol_sf"/>
</dbReference>
<keyword evidence="2" id="KW-1185">Reference proteome</keyword>
<evidence type="ECO:0000313" key="1">
    <source>
        <dbReference type="EMBL" id="CAB3981194.1"/>
    </source>
</evidence>
<dbReference type="InterPro" id="IPR043128">
    <property type="entry name" value="Rev_trsase/Diguanyl_cyclase"/>
</dbReference>
<reference evidence="1" key="1">
    <citation type="submission" date="2020-04" db="EMBL/GenBank/DDBJ databases">
        <authorList>
            <person name="Alioto T."/>
            <person name="Alioto T."/>
            <person name="Gomez Garrido J."/>
        </authorList>
    </citation>
    <scope>NUCLEOTIDE SEQUENCE</scope>
    <source>
        <strain evidence="1">A484AB</strain>
    </source>
</reference>
<dbReference type="AlphaFoldDB" id="A0A7D9DC66"/>